<reference evidence="1" key="1">
    <citation type="submission" date="2021-05" db="EMBL/GenBank/DDBJ databases">
        <authorList>
            <person name="Pan Q."/>
            <person name="Jouanno E."/>
            <person name="Zahm M."/>
            <person name="Klopp C."/>
            <person name="Cabau C."/>
            <person name="Louis A."/>
            <person name="Berthelot C."/>
            <person name="Parey E."/>
            <person name="Roest Crollius H."/>
            <person name="Montfort J."/>
            <person name="Robinson-Rechavi M."/>
            <person name="Bouchez O."/>
            <person name="Lampietro C."/>
            <person name="Lopez Roques C."/>
            <person name="Donnadieu C."/>
            <person name="Postlethwait J."/>
            <person name="Bobe J."/>
            <person name="Dillon D."/>
            <person name="Chandos A."/>
            <person name="von Hippel F."/>
            <person name="Guiguen Y."/>
        </authorList>
    </citation>
    <scope>NUCLEOTIDE SEQUENCE</scope>
    <source>
        <strain evidence="1">YG-Jan2019</strain>
    </source>
</reference>
<evidence type="ECO:0000313" key="2">
    <source>
        <dbReference type="Proteomes" id="UP001157502"/>
    </source>
</evidence>
<dbReference type="EMBL" id="CM055762">
    <property type="protein sequence ID" value="KAJ7985870.1"/>
    <property type="molecule type" value="Genomic_DNA"/>
</dbReference>
<proteinExistence type="predicted"/>
<keyword evidence="2" id="KW-1185">Reference proteome</keyword>
<name>A0ACC2F3C6_DALPE</name>
<sequence>MMELLESCQPSCLQDEFLAVVTVKRHVKASAKGQFAGTGNGRIRLSARLLSFYTAYQTDFICGIPAHSLEYPSIGLTVAVSVFSTPVVSSDCSSDLRVQRRGEEAQMRRHVCPVEVSDGLQVLIMC</sequence>
<gene>
    <name evidence="1" type="ORF">DPEC_G00344950</name>
</gene>
<comment type="caution">
    <text evidence="1">The sequence shown here is derived from an EMBL/GenBank/DDBJ whole genome shotgun (WGS) entry which is preliminary data.</text>
</comment>
<evidence type="ECO:0000313" key="1">
    <source>
        <dbReference type="EMBL" id="KAJ7985870.1"/>
    </source>
</evidence>
<dbReference type="Proteomes" id="UP001157502">
    <property type="component" value="Chromosome 35"/>
</dbReference>
<accession>A0ACC2F3C6</accession>
<organism evidence="1 2">
    <name type="scientific">Dallia pectoralis</name>
    <name type="common">Alaska blackfish</name>
    <dbReference type="NCBI Taxonomy" id="75939"/>
    <lineage>
        <taxon>Eukaryota</taxon>
        <taxon>Metazoa</taxon>
        <taxon>Chordata</taxon>
        <taxon>Craniata</taxon>
        <taxon>Vertebrata</taxon>
        <taxon>Euteleostomi</taxon>
        <taxon>Actinopterygii</taxon>
        <taxon>Neopterygii</taxon>
        <taxon>Teleostei</taxon>
        <taxon>Protacanthopterygii</taxon>
        <taxon>Esociformes</taxon>
        <taxon>Umbridae</taxon>
        <taxon>Dallia</taxon>
    </lineage>
</organism>
<protein>
    <submittedName>
        <fullName evidence="1">Uncharacterized protein</fullName>
    </submittedName>
</protein>